<gene>
    <name evidence="4" type="ORF">Naga_101514g1</name>
</gene>
<dbReference type="PANTHER" id="PTHR11800:SF2">
    <property type="entry name" value="DNA-DIRECTED RNA POLYMERASE II SUBUNIT RPB3"/>
    <property type="match status" value="1"/>
</dbReference>
<evidence type="ECO:0000256" key="1">
    <source>
        <dbReference type="ARBA" id="ARBA00022478"/>
    </source>
</evidence>
<dbReference type="Gene3D" id="3.30.1360.10">
    <property type="entry name" value="RNA polymerase, RBP11-like subunit"/>
    <property type="match status" value="1"/>
</dbReference>
<dbReference type="InterPro" id="IPR011263">
    <property type="entry name" value="DNA-dir_RNA_pol_RpoA/D/Rpb3"/>
</dbReference>
<reference evidence="4 5" key="1">
    <citation type="journal article" date="2014" name="Mol. Plant">
        <title>Chromosome Scale Genome Assembly and Transcriptome Profiling of Nannochloropsis gaditana in Nitrogen Depletion.</title>
        <authorList>
            <person name="Corteggiani Carpinelli E."/>
            <person name="Telatin A."/>
            <person name="Vitulo N."/>
            <person name="Forcato C."/>
            <person name="D'Angelo M."/>
            <person name="Schiavon R."/>
            <person name="Vezzi A."/>
            <person name="Giacometti G.M."/>
            <person name="Morosinotto T."/>
            <person name="Valle G."/>
        </authorList>
    </citation>
    <scope>NUCLEOTIDE SEQUENCE [LARGE SCALE GENOMIC DNA]</scope>
    <source>
        <strain evidence="4 5">B-31</strain>
    </source>
</reference>
<name>W7U166_9STRA</name>
<dbReference type="InterPro" id="IPR036603">
    <property type="entry name" value="RBP11-like"/>
</dbReference>
<evidence type="ECO:0000259" key="3">
    <source>
        <dbReference type="SMART" id="SM00662"/>
    </source>
</evidence>
<feature type="domain" description="DNA-directed RNA polymerase RpoA/D/Rpb3-type" evidence="3">
    <location>
        <begin position="26"/>
        <end position="257"/>
    </location>
</feature>
<dbReference type="SMART" id="SM00662">
    <property type="entry name" value="RPOLD"/>
    <property type="match status" value="1"/>
</dbReference>
<dbReference type="Pfam" id="PF01193">
    <property type="entry name" value="RNA_pol_L"/>
    <property type="match status" value="1"/>
</dbReference>
<dbReference type="AlphaFoldDB" id="W7U166"/>
<proteinExistence type="predicted"/>
<evidence type="ECO:0000313" key="5">
    <source>
        <dbReference type="Proteomes" id="UP000019335"/>
    </source>
</evidence>
<dbReference type="OrthoDB" id="270173at2759"/>
<dbReference type="InterPro" id="IPR050518">
    <property type="entry name" value="Rpo3/RPB3_RNA_Pol_subunit"/>
</dbReference>
<feature type="non-terminal residue" evidence="4">
    <location>
        <position position="1"/>
    </location>
</feature>
<dbReference type="InterPro" id="IPR036643">
    <property type="entry name" value="RNApol_insert_sf"/>
</dbReference>
<evidence type="ECO:0000256" key="2">
    <source>
        <dbReference type="ARBA" id="ARBA00023163"/>
    </source>
</evidence>
<sequence length="267" mass="28595">PSLLSQIPPYLLLSLPSLLPSLPLSLSSLAVQNCSKLLSSIPPPLPPSLHLFLSCLLPLVLLPILPPSLFCFPPSLVACRLSAHAQIPLPSLPPSLPPSSDPSSGGISIVHLGPEQSIRLTAIAKKGIGKEHAKWSPCAVATYTNDPVITLNKEEHGKLSLAQKKQLIDCCPTKVFRLDERENVTVARPGKCIYCQECQALAKTLKSDPDDDPVVQVTANEERFVFAVETTGALTAGEVVEHALEIVLSKITEVQTQLVHIARTGVV</sequence>
<dbReference type="GO" id="GO:0005665">
    <property type="term" value="C:RNA polymerase II, core complex"/>
    <property type="evidence" value="ECO:0007669"/>
    <property type="project" value="TreeGrafter"/>
</dbReference>
<comment type="caution">
    <text evidence="4">The sequence shown here is derived from an EMBL/GenBank/DDBJ whole genome shotgun (WGS) entry which is preliminary data.</text>
</comment>
<accession>W7U166</accession>
<dbReference type="GO" id="GO:0046983">
    <property type="term" value="F:protein dimerization activity"/>
    <property type="evidence" value="ECO:0007669"/>
    <property type="project" value="InterPro"/>
</dbReference>
<keyword evidence="2" id="KW-0804">Transcription</keyword>
<dbReference type="Proteomes" id="UP000019335">
    <property type="component" value="Chromosome 2"/>
</dbReference>
<dbReference type="GO" id="GO:0006366">
    <property type="term" value="P:transcription by RNA polymerase II"/>
    <property type="evidence" value="ECO:0007669"/>
    <property type="project" value="TreeGrafter"/>
</dbReference>
<dbReference type="PANTHER" id="PTHR11800">
    <property type="entry name" value="DNA-DIRECTED RNA POLYMERASE"/>
    <property type="match status" value="1"/>
</dbReference>
<protein>
    <submittedName>
        <fullName evidence="4">Rna polymerase ii core subunit</fullName>
    </submittedName>
</protein>
<dbReference type="GO" id="GO:0003899">
    <property type="term" value="F:DNA-directed RNA polymerase activity"/>
    <property type="evidence" value="ECO:0007669"/>
    <property type="project" value="InterPro"/>
</dbReference>
<organism evidence="4 5">
    <name type="scientific">Nannochloropsis gaditana</name>
    <dbReference type="NCBI Taxonomy" id="72520"/>
    <lineage>
        <taxon>Eukaryota</taxon>
        <taxon>Sar</taxon>
        <taxon>Stramenopiles</taxon>
        <taxon>Ochrophyta</taxon>
        <taxon>Eustigmatophyceae</taxon>
        <taxon>Eustigmatales</taxon>
        <taxon>Monodopsidaceae</taxon>
        <taxon>Nannochloropsis</taxon>
    </lineage>
</organism>
<dbReference type="SUPFAM" id="SSF56553">
    <property type="entry name" value="Insert subdomain of RNA polymerase alpha subunit"/>
    <property type="match status" value="1"/>
</dbReference>
<keyword evidence="5" id="KW-1185">Reference proteome</keyword>
<keyword evidence="1" id="KW-0240">DNA-directed RNA polymerase</keyword>
<dbReference type="EMBL" id="AZIL01000135">
    <property type="protein sequence ID" value="EWM29508.1"/>
    <property type="molecule type" value="Genomic_DNA"/>
</dbReference>
<evidence type="ECO:0000313" key="4">
    <source>
        <dbReference type="EMBL" id="EWM29508.1"/>
    </source>
</evidence>
<dbReference type="SUPFAM" id="SSF55257">
    <property type="entry name" value="RBP11-like subunits of RNA polymerase"/>
    <property type="match status" value="1"/>
</dbReference>